<feature type="chain" id="PRO_5019032797" evidence="1">
    <location>
        <begin position="22"/>
        <end position="161"/>
    </location>
</feature>
<dbReference type="Proteomes" id="UP000283003">
    <property type="component" value="Unassembled WGS sequence"/>
</dbReference>
<protein>
    <submittedName>
        <fullName evidence="2">Uncharacterized protein</fullName>
    </submittedName>
</protein>
<dbReference type="AlphaFoldDB" id="A0A437GX65"/>
<evidence type="ECO:0000256" key="1">
    <source>
        <dbReference type="SAM" id="SignalP"/>
    </source>
</evidence>
<accession>A0A437GX65</accession>
<keyword evidence="3" id="KW-1185">Reference proteome</keyword>
<proteinExistence type="predicted"/>
<organism evidence="2 3">
    <name type="scientific">Croceicoccus ponticola</name>
    <dbReference type="NCBI Taxonomy" id="2217664"/>
    <lineage>
        <taxon>Bacteria</taxon>
        <taxon>Pseudomonadati</taxon>
        <taxon>Pseudomonadota</taxon>
        <taxon>Alphaproteobacteria</taxon>
        <taxon>Sphingomonadales</taxon>
        <taxon>Erythrobacteraceae</taxon>
        <taxon>Croceicoccus</taxon>
    </lineage>
</organism>
<dbReference type="EMBL" id="RXOL01000006">
    <property type="protein sequence ID" value="RVQ65723.1"/>
    <property type="molecule type" value="Genomic_DNA"/>
</dbReference>
<name>A0A437GX65_9SPHN</name>
<reference evidence="2 3" key="1">
    <citation type="submission" date="2018-12" db="EMBL/GenBank/DDBJ databases">
        <title>Croceicoccus ponticola sp. nov., a lipolytic bacterium isolated from seawater.</title>
        <authorList>
            <person name="Yoon J.-H."/>
        </authorList>
    </citation>
    <scope>NUCLEOTIDE SEQUENCE [LARGE SCALE GENOMIC DNA]</scope>
    <source>
        <strain evidence="2 3">GM-16</strain>
    </source>
</reference>
<dbReference type="RefSeq" id="WP_127613234.1">
    <property type="nucleotide sequence ID" value="NZ_RXOL01000006.1"/>
</dbReference>
<comment type="caution">
    <text evidence="2">The sequence shown here is derived from an EMBL/GenBank/DDBJ whole genome shotgun (WGS) entry which is preliminary data.</text>
</comment>
<evidence type="ECO:0000313" key="3">
    <source>
        <dbReference type="Proteomes" id="UP000283003"/>
    </source>
</evidence>
<sequence>MAKFGTTLSVAFAIFASPVVAEVNSDELNLVCFGGGSANKVTSGSAFAWDNSGNSANATVYGQRSQGFEDEVRVRINDADPRLRMPRTMLPTIRGGEDGWFKIKNIEYGDGEITASVAVSLLNNPKLRLDRYTGAISISGKSGDFVGQCQRFDPEQVERKF</sequence>
<gene>
    <name evidence="2" type="ORF">EKN06_12370</name>
</gene>
<dbReference type="OrthoDB" id="594865at2"/>
<feature type="signal peptide" evidence="1">
    <location>
        <begin position="1"/>
        <end position="21"/>
    </location>
</feature>
<evidence type="ECO:0000313" key="2">
    <source>
        <dbReference type="EMBL" id="RVQ65723.1"/>
    </source>
</evidence>
<keyword evidence="1" id="KW-0732">Signal</keyword>